<dbReference type="EMBL" id="JBELOE010000093">
    <property type="protein sequence ID" value="MER2491219.1"/>
    <property type="molecule type" value="Genomic_DNA"/>
</dbReference>
<feature type="domain" description="ASPIC/UnbV" evidence="2">
    <location>
        <begin position="569"/>
        <end position="635"/>
    </location>
</feature>
<dbReference type="InterPro" id="IPR028994">
    <property type="entry name" value="Integrin_alpha_N"/>
</dbReference>
<name>A0ABV1RE79_9ALTE</name>
<protein>
    <submittedName>
        <fullName evidence="3">CRTAC1 family protein</fullName>
    </submittedName>
</protein>
<organism evidence="3 4">
    <name type="scientific">Catenovulum sediminis</name>
    <dbReference type="NCBI Taxonomy" id="1740262"/>
    <lineage>
        <taxon>Bacteria</taxon>
        <taxon>Pseudomonadati</taxon>
        <taxon>Pseudomonadota</taxon>
        <taxon>Gammaproteobacteria</taxon>
        <taxon>Alteromonadales</taxon>
        <taxon>Alteromonadaceae</taxon>
        <taxon>Catenovulum</taxon>
    </lineage>
</organism>
<dbReference type="InterPro" id="IPR013517">
    <property type="entry name" value="FG-GAP"/>
</dbReference>
<keyword evidence="1" id="KW-0732">Signal</keyword>
<dbReference type="PANTHER" id="PTHR16026">
    <property type="entry name" value="CARTILAGE ACIDIC PROTEIN 1"/>
    <property type="match status" value="1"/>
</dbReference>
<reference evidence="3 4" key="1">
    <citation type="submission" date="2024-06" db="EMBL/GenBank/DDBJ databases">
        <authorList>
            <person name="Chen R.Y."/>
        </authorList>
    </citation>
    <scope>NUCLEOTIDE SEQUENCE [LARGE SCALE GENOMIC DNA]</scope>
    <source>
        <strain evidence="3 4">D2</strain>
    </source>
</reference>
<dbReference type="Pfam" id="PF07593">
    <property type="entry name" value="UnbV_ASPIC"/>
    <property type="match status" value="1"/>
</dbReference>
<accession>A0ABV1RE79</accession>
<dbReference type="Proteomes" id="UP001467690">
    <property type="component" value="Unassembled WGS sequence"/>
</dbReference>
<keyword evidence="4" id="KW-1185">Reference proteome</keyword>
<gene>
    <name evidence="3" type="ORF">ABS311_04915</name>
</gene>
<sequence length="639" mass="71144">MLIQKRRMSLVMSAVVASLMGCSQNSTEQHSKIEFKDVTQSVGLVTENNWKYGGPAVADMNNDGRYDFLLTNHNSTPAQLFIANEDNTYTEIKGQFPMADLHGLTAGDYDLDGDNDVILSVGGGSGLKPQPQRLFRNDNGNFVEVTKEAGVAELGARGRAVRWIDLDSDGDLDFLQINAPKVVNEDMPRNILFKNNGDGTFDYHHSPSFEEVDAERLLLSDFDNDGYLDVIAFDGHGITTLLKNNNDFSFTDVTSKWLTKDAENYKYVIAVAHLDMDQDGDLDYYLARGKLHYGLANNSISYTKETKRLDLRDEGNESEDGMLLTVDGDLSLINFYHWPRAKDLEYMPVFLGKDKTSIKPPEDTFVVAKETAKGFPDEITETGWYVGYLGDGKWKVRWKLGVKQAWGIRASFGGVTEYDTEFTPNNSDLPDVLLRNDGTHFTDISDTLPKLTNHNNWGVAVGDFDNDSDDDLFVYRFGKLKERLPDLLLVNDGTGKFEASLATSATSGVGKDQHGDMGIAIDYNQDGKLDLLNGDDDNGPWYMYQNITENNNHYAFVHVGYSVKGVDPYGAKIEVTTQQGKQHKTVGSLNASHSQSLLNIAHFGLGNLDKIDKVKVTWRDGTTETKSNLSADNTYKFGK</sequence>
<evidence type="ECO:0000313" key="3">
    <source>
        <dbReference type="EMBL" id="MER2491219.1"/>
    </source>
</evidence>
<proteinExistence type="predicted"/>
<evidence type="ECO:0000256" key="1">
    <source>
        <dbReference type="ARBA" id="ARBA00022729"/>
    </source>
</evidence>
<evidence type="ECO:0000313" key="4">
    <source>
        <dbReference type="Proteomes" id="UP001467690"/>
    </source>
</evidence>
<dbReference type="PROSITE" id="PS51257">
    <property type="entry name" value="PROKAR_LIPOPROTEIN"/>
    <property type="match status" value="1"/>
</dbReference>
<dbReference type="Gene3D" id="2.130.10.130">
    <property type="entry name" value="Integrin alpha, N-terminal"/>
    <property type="match status" value="1"/>
</dbReference>
<comment type="caution">
    <text evidence="3">The sequence shown here is derived from an EMBL/GenBank/DDBJ whole genome shotgun (WGS) entry which is preliminary data.</text>
</comment>
<dbReference type="Pfam" id="PF13517">
    <property type="entry name" value="FG-GAP_3"/>
    <property type="match status" value="2"/>
</dbReference>
<dbReference type="RefSeq" id="WP_350400883.1">
    <property type="nucleotide sequence ID" value="NZ_JBELOE010000093.1"/>
</dbReference>
<dbReference type="InterPro" id="IPR027039">
    <property type="entry name" value="Crtac1"/>
</dbReference>
<dbReference type="SUPFAM" id="SSF69318">
    <property type="entry name" value="Integrin alpha N-terminal domain"/>
    <property type="match status" value="2"/>
</dbReference>
<dbReference type="PANTHER" id="PTHR16026:SF0">
    <property type="entry name" value="CARTILAGE ACIDIC PROTEIN 1"/>
    <property type="match status" value="1"/>
</dbReference>
<dbReference type="InterPro" id="IPR011519">
    <property type="entry name" value="UnbV_ASPIC"/>
</dbReference>
<evidence type="ECO:0000259" key="2">
    <source>
        <dbReference type="Pfam" id="PF07593"/>
    </source>
</evidence>